<keyword evidence="1" id="KW-0812">Transmembrane</keyword>
<keyword evidence="1" id="KW-0472">Membrane</keyword>
<dbReference type="Proteomes" id="UP000500930">
    <property type="component" value="Chromosome"/>
</dbReference>
<feature type="transmembrane region" description="Helical" evidence="1">
    <location>
        <begin position="38"/>
        <end position="59"/>
    </location>
</feature>
<protein>
    <submittedName>
        <fullName evidence="2">Uncharacterized protein</fullName>
    </submittedName>
</protein>
<reference evidence="2 3" key="1">
    <citation type="journal article" date="2020" name="Pathogens">
        <title>First Whole Genome Sequence of Anaplasma platys, an Obligate Intracellular Rickettsial Pathogen of Dogs.</title>
        <authorList>
            <person name="Llanes A."/>
            <person name="Rajeev S."/>
        </authorList>
    </citation>
    <scope>NUCLEOTIDE SEQUENCE [LARGE SCALE GENOMIC DNA]</scope>
    <source>
        <strain evidence="2 3">S3</strain>
    </source>
</reference>
<dbReference type="RefSeq" id="WP_236822880.1">
    <property type="nucleotide sequence ID" value="NZ_CP046391.1"/>
</dbReference>
<organism evidence="2 3">
    <name type="scientific">Anaplasma platys</name>
    <dbReference type="NCBI Taxonomy" id="949"/>
    <lineage>
        <taxon>Bacteria</taxon>
        <taxon>Pseudomonadati</taxon>
        <taxon>Pseudomonadota</taxon>
        <taxon>Alphaproteobacteria</taxon>
        <taxon>Rickettsiales</taxon>
        <taxon>Anaplasmataceae</taxon>
        <taxon>Anaplasma</taxon>
    </lineage>
</organism>
<dbReference type="AlphaFoldDB" id="A0A858PY81"/>
<dbReference type="EMBL" id="CP046391">
    <property type="protein sequence ID" value="QJC27527.1"/>
    <property type="molecule type" value="Genomic_DNA"/>
</dbReference>
<evidence type="ECO:0000256" key="1">
    <source>
        <dbReference type="SAM" id="Phobius"/>
    </source>
</evidence>
<sequence>MLYDGRTRVTSPISPSITRPAERIQIVPVAQKSQIRNWMALTILFGLVAVMPLLLAYWITQNMVVLSVLHVCYSLFMCAVLSPPILYDCNRMVRCVGEETDKISTTICVIASLFSMSSYVMVIVWGSSIAQSARIICGIIDFVTLVVLPVLWIVSRAIERYTRVNCPDVIALYRLEDMIGSLQIVRSNDTSNTRVVRPVENDMQYQVGGRSYQIARVPTFVQDGEVYPGVMSLDFYDVESALRREGIYFPQTFELGV</sequence>
<feature type="transmembrane region" description="Helical" evidence="1">
    <location>
        <begin position="65"/>
        <end position="86"/>
    </location>
</feature>
<name>A0A858PY81_9RICK</name>
<evidence type="ECO:0000313" key="2">
    <source>
        <dbReference type="EMBL" id="QJC27527.1"/>
    </source>
</evidence>
<proteinExistence type="predicted"/>
<feature type="transmembrane region" description="Helical" evidence="1">
    <location>
        <begin position="107"/>
        <end position="127"/>
    </location>
</feature>
<keyword evidence="3" id="KW-1185">Reference proteome</keyword>
<accession>A0A858PY81</accession>
<gene>
    <name evidence="2" type="ORF">ANPL_02245</name>
</gene>
<evidence type="ECO:0000313" key="3">
    <source>
        <dbReference type="Proteomes" id="UP000500930"/>
    </source>
</evidence>
<feature type="transmembrane region" description="Helical" evidence="1">
    <location>
        <begin position="133"/>
        <end position="154"/>
    </location>
</feature>
<dbReference type="KEGG" id="aplt:ANPL_02245"/>
<keyword evidence="1" id="KW-1133">Transmembrane helix</keyword>